<feature type="compositionally biased region" description="Polar residues" evidence="1">
    <location>
        <begin position="515"/>
        <end position="533"/>
    </location>
</feature>
<evidence type="ECO:0000256" key="1">
    <source>
        <dbReference type="SAM" id="MobiDB-lite"/>
    </source>
</evidence>
<feature type="region of interest" description="Disordered" evidence="1">
    <location>
        <begin position="204"/>
        <end position="236"/>
    </location>
</feature>
<reference evidence="2 3" key="1">
    <citation type="journal article" date="2018" name="Mol. Biol. Evol.">
        <title>Broad Genomic Sampling Reveals a Smut Pathogenic Ancestry of the Fungal Clade Ustilaginomycotina.</title>
        <authorList>
            <person name="Kijpornyongpan T."/>
            <person name="Mondo S.J."/>
            <person name="Barry K."/>
            <person name="Sandor L."/>
            <person name="Lee J."/>
            <person name="Lipzen A."/>
            <person name="Pangilinan J."/>
            <person name="LaButti K."/>
            <person name="Hainaut M."/>
            <person name="Henrissat B."/>
            <person name="Grigoriev I.V."/>
            <person name="Spatafora J.W."/>
            <person name="Aime M.C."/>
        </authorList>
    </citation>
    <scope>NUCLEOTIDE SEQUENCE [LARGE SCALE GENOMIC DNA]</scope>
    <source>
        <strain evidence="2 3">MCA 3645</strain>
    </source>
</reference>
<dbReference type="AlphaFoldDB" id="A0A317XYU8"/>
<dbReference type="EMBL" id="KZ819188">
    <property type="protein sequence ID" value="PWZ03302.1"/>
    <property type="molecule type" value="Genomic_DNA"/>
</dbReference>
<gene>
    <name evidence="2" type="ORF">BCV70DRAFT_235008</name>
</gene>
<name>A0A317XYU8_9BASI</name>
<sequence>MPDTISSLAEQQHEPRLTRRAFSRPPIPATFLQSSDTSPTRKGKRSIDPVKTLEEPYRPLSIQCSGLVTPADFSDSQENPDSDLELYLPSTENNRAAEKDSLAATPPRKAGLGLGIGNESPSEFSTPVSFFSRFRRRSSASSSPLSAFRRRPSNPSFSLSKVAVAEHSRPALSRSGSASTLDSIASCTSELQTSIATLVHPTPQTEQSTLVVGASAAATPTAERSEQQLFRPKRKSSARKPLPFFSRLELQSLPASFEPAKALSTSEVDDVKEQPAEPEPPSNSLGLYLDPETPTSSVWLRVRQRSFSDTSVLLINAKGESAFLSGDGISSDDNDESSSSHSRVSGGPPQPSQRSRSRSGSLQLDYSFSRQSRLRRATKPKQGEMRLVFSGLRSGSSTAKKQLPTVSKGSALQSNSQPPEASPSMDDLGPSQDTSEPVEVLKTPEIDPSEERSAAMMQVLQSQPPRTSSLPLNVHRVPVPSLEDLDLEPASSGGSIGLRQRRAKPPISIALARSAPSTSVGENGLQSSRSKVSPSAEHRSLKSPPPCPPPTVPLPDLPTPVSSLPTPISSRSHMSASSSIDSPRSLASLPPTPRDEPFSASYRKRTFGRSSSHPDPAPASVHPAGRPGTHLQMTASVDSGTRVSTRTSPKDEQINLLLLNLQPNLVHISPPKNSASPPAKLAKQSSSATLHSADNEVVYGLAL</sequence>
<feature type="region of interest" description="Disordered" evidence="1">
    <location>
        <begin position="671"/>
        <end position="690"/>
    </location>
</feature>
<feature type="compositionally biased region" description="Low complexity" evidence="1">
    <location>
        <begin position="559"/>
        <end position="582"/>
    </location>
</feature>
<feature type="compositionally biased region" description="Polar residues" evidence="1">
    <location>
        <begin position="393"/>
        <end position="419"/>
    </location>
</feature>
<feature type="compositionally biased region" description="Pro residues" evidence="1">
    <location>
        <begin position="543"/>
        <end position="558"/>
    </location>
</feature>
<feature type="compositionally biased region" description="Basic and acidic residues" evidence="1">
    <location>
        <begin position="45"/>
        <end position="55"/>
    </location>
</feature>
<feature type="compositionally biased region" description="Polar residues" evidence="1">
    <location>
        <begin position="459"/>
        <end position="471"/>
    </location>
</feature>
<evidence type="ECO:0000313" key="3">
    <source>
        <dbReference type="Proteomes" id="UP000246740"/>
    </source>
</evidence>
<dbReference type="Proteomes" id="UP000246740">
    <property type="component" value="Unassembled WGS sequence"/>
</dbReference>
<keyword evidence="3" id="KW-1185">Reference proteome</keyword>
<proteinExistence type="predicted"/>
<feature type="region of interest" description="Disordered" evidence="1">
    <location>
        <begin position="68"/>
        <end position="124"/>
    </location>
</feature>
<feature type="compositionally biased region" description="Low complexity" evidence="1">
    <location>
        <begin position="337"/>
        <end position="364"/>
    </location>
</feature>
<feature type="compositionally biased region" description="Low complexity" evidence="1">
    <location>
        <begin position="671"/>
        <end position="683"/>
    </location>
</feature>
<evidence type="ECO:0000313" key="2">
    <source>
        <dbReference type="EMBL" id="PWZ03302.1"/>
    </source>
</evidence>
<feature type="compositionally biased region" description="Basic and acidic residues" evidence="1">
    <location>
        <begin position="442"/>
        <end position="453"/>
    </location>
</feature>
<feature type="compositionally biased region" description="Polar residues" evidence="1">
    <location>
        <begin position="631"/>
        <end position="647"/>
    </location>
</feature>
<feature type="compositionally biased region" description="Polar residues" evidence="1">
    <location>
        <begin position="31"/>
        <end position="40"/>
    </location>
</feature>
<organism evidence="2 3">
    <name type="scientific">Testicularia cyperi</name>
    <dbReference type="NCBI Taxonomy" id="1882483"/>
    <lineage>
        <taxon>Eukaryota</taxon>
        <taxon>Fungi</taxon>
        <taxon>Dikarya</taxon>
        <taxon>Basidiomycota</taxon>
        <taxon>Ustilaginomycotina</taxon>
        <taxon>Ustilaginomycetes</taxon>
        <taxon>Ustilaginales</taxon>
        <taxon>Anthracoideaceae</taxon>
        <taxon>Testicularia</taxon>
    </lineage>
</organism>
<feature type="region of interest" description="Disordered" evidence="1">
    <location>
        <begin position="1"/>
        <end position="55"/>
    </location>
</feature>
<dbReference type="InParanoid" id="A0A317XYU8"/>
<feature type="region of interest" description="Disordered" evidence="1">
    <location>
        <begin position="262"/>
        <end position="290"/>
    </location>
</feature>
<feature type="region of interest" description="Disordered" evidence="1">
    <location>
        <begin position="323"/>
        <end position="648"/>
    </location>
</feature>
<feature type="compositionally biased region" description="Polar residues" evidence="1">
    <location>
        <begin position="1"/>
        <end position="10"/>
    </location>
</feature>
<accession>A0A317XYU8</accession>
<protein>
    <submittedName>
        <fullName evidence="2">Uncharacterized protein</fullName>
    </submittedName>
</protein>